<dbReference type="AlphaFoldDB" id="A0A1L9USV8"/>
<sequence length="107" mass="12104">MYAQNQLVKRSRTASSFNQGVRGTVILTKQLISAAPEWPPQPSRLNRQITAIPVVPAIHFWFPEAKMEWQRTFGRTRRCFPGFSTPEHPNHAGLITHHARLTATTGT</sequence>
<organism evidence="1 2">
    <name type="scientific">Aspergillus brasiliensis (strain CBS 101740 / IMI 381727 / IBT 21946)</name>
    <dbReference type="NCBI Taxonomy" id="767769"/>
    <lineage>
        <taxon>Eukaryota</taxon>
        <taxon>Fungi</taxon>
        <taxon>Dikarya</taxon>
        <taxon>Ascomycota</taxon>
        <taxon>Pezizomycotina</taxon>
        <taxon>Eurotiomycetes</taxon>
        <taxon>Eurotiomycetidae</taxon>
        <taxon>Eurotiales</taxon>
        <taxon>Aspergillaceae</taxon>
        <taxon>Aspergillus</taxon>
        <taxon>Aspergillus subgen. Circumdati</taxon>
    </lineage>
</organism>
<evidence type="ECO:0000313" key="2">
    <source>
        <dbReference type="Proteomes" id="UP000184499"/>
    </source>
</evidence>
<gene>
    <name evidence="1" type="ORF">ASPBRDRAFT_27635</name>
</gene>
<protein>
    <submittedName>
        <fullName evidence="1">Uncharacterized protein</fullName>
    </submittedName>
</protein>
<dbReference type="GeneID" id="93574896"/>
<dbReference type="OrthoDB" id="10485951at2759"/>
<accession>A0A1L9USV8</accession>
<name>A0A1L9USV8_ASPBC</name>
<dbReference type="RefSeq" id="XP_067481867.1">
    <property type="nucleotide sequence ID" value="XM_067622408.1"/>
</dbReference>
<keyword evidence="2" id="KW-1185">Reference proteome</keyword>
<dbReference type="VEuPathDB" id="FungiDB:ASPBRDRAFT_27635"/>
<dbReference type="Proteomes" id="UP000184499">
    <property type="component" value="Unassembled WGS sequence"/>
</dbReference>
<evidence type="ECO:0000313" key="1">
    <source>
        <dbReference type="EMBL" id="OJJ74619.1"/>
    </source>
</evidence>
<dbReference type="EMBL" id="KV878681">
    <property type="protein sequence ID" value="OJJ74619.1"/>
    <property type="molecule type" value="Genomic_DNA"/>
</dbReference>
<proteinExistence type="predicted"/>
<reference evidence="2" key="1">
    <citation type="journal article" date="2017" name="Genome Biol.">
        <title>Comparative genomics reveals high biological diversity and specific adaptations in the industrially and medically important fungal genus Aspergillus.</title>
        <authorList>
            <person name="de Vries R.P."/>
            <person name="Riley R."/>
            <person name="Wiebenga A."/>
            <person name="Aguilar-Osorio G."/>
            <person name="Amillis S."/>
            <person name="Uchima C.A."/>
            <person name="Anderluh G."/>
            <person name="Asadollahi M."/>
            <person name="Askin M."/>
            <person name="Barry K."/>
            <person name="Battaglia E."/>
            <person name="Bayram O."/>
            <person name="Benocci T."/>
            <person name="Braus-Stromeyer S.A."/>
            <person name="Caldana C."/>
            <person name="Canovas D."/>
            <person name="Cerqueira G.C."/>
            <person name="Chen F."/>
            <person name="Chen W."/>
            <person name="Choi C."/>
            <person name="Clum A."/>
            <person name="Dos Santos R.A."/>
            <person name="Damasio A.R."/>
            <person name="Diallinas G."/>
            <person name="Emri T."/>
            <person name="Fekete E."/>
            <person name="Flipphi M."/>
            <person name="Freyberg S."/>
            <person name="Gallo A."/>
            <person name="Gournas C."/>
            <person name="Habgood R."/>
            <person name="Hainaut M."/>
            <person name="Harispe M.L."/>
            <person name="Henrissat B."/>
            <person name="Hilden K.S."/>
            <person name="Hope R."/>
            <person name="Hossain A."/>
            <person name="Karabika E."/>
            <person name="Karaffa L."/>
            <person name="Karanyi Z."/>
            <person name="Krasevec N."/>
            <person name="Kuo A."/>
            <person name="Kusch H."/>
            <person name="LaButti K."/>
            <person name="Lagendijk E.L."/>
            <person name="Lapidus A."/>
            <person name="Levasseur A."/>
            <person name="Lindquist E."/>
            <person name="Lipzen A."/>
            <person name="Logrieco A.F."/>
            <person name="MacCabe A."/>
            <person name="Maekelae M.R."/>
            <person name="Malavazi I."/>
            <person name="Melin P."/>
            <person name="Meyer V."/>
            <person name="Mielnichuk N."/>
            <person name="Miskei M."/>
            <person name="Molnar A.P."/>
            <person name="Mule G."/>
            <person name="Ngan C.Y."/>
            <person name="Orejas M."/>
            <person name="Orosz E."/>
            <person name="Ouedraogo J.P."/>
            <person name="Overkamp K.M."/>
            <person name="Park H.-S."/>
            <person name="Perrone G."/>
            <person name="Piumi F."/>
            <person name="Punt P.J."/>
            <person name="Ram A.F."/>
            <person name="Ramon A."/>
            <person name="Rauscher S."/>
            <person name="Record E."/>
            <person name="Riano-Pachon D.M."/>
            <person name="Robert V."/>
            <person name="Roehrig J."/>
            <person name="Ruller R."/>
            <person name="Salamov A."/>
            <person name="Salih N.S."/>
            <person name="Samson R.A."/>
            <person name="Sandor E."/>
            <person name="Sanguinetti M."/>
            <person name="Schuetze T."/>
            <person name="Sepcic K."/>
            <person name="Shelest E."/>
            <person name="Sherlock G."/>
            <person name="Sophianopoulou V."/>
            <person name="Squina F.M."/>
            <person name="Sun H."/>
            <person name="Susca A."/>
            <person name="Todd R.B."/>
            <person name="Tsang A."/>
            <person name="Unkles S.E."/>
            <person name="van de Wiele N."/>
            <person name="van Rossen-Uffink D."/>
            <person name="Oliveira J.V."/>
            <person name="Vesth T.C."/>
            <person name="Visser J."/>
            <person name="Yu J.-H."/>
            <person name="Zhou M."/>
            <person name="Andersen M.R."/>
            <person name="Archer D.B."/>
            <person name="Baker S.E."/>
            <person name="Benoit I."/>
            <person name="Brakhage A.A."/>
            <person name="Braus G.H."/>
            <person name="Fischer R."/>
            <person name="Frisvad J.C."/>
            <person name="Goldman G.H."/>
            <person name="Houbraken J."/>
            <person name="Oakley B."/>
            <person name="Pocsi I."/>
            <person name="Scazzocchio C."/>
            <person name="Seiboth B."/>
            <person name="vanKuyk P.A."/>
            <person name="Wortman J."/>
            <person name="Dyer P.S."/>
            <person name="Grigoriev I.V."/>
        </authorList>
    </citation>
    <scope>NUCLEOTIDE SEQUENCE [LARGE SCALE GENOMIC DNA]</scope>
    <source>
        <strain evidence="2">CBS 101740 / IMI 381727 / IBT 21946</strain>
    </source>
</reference>